<feature type="signal peptide" evidence="7">
    <location>
        <begin position="1"/>
        <end position="21"/>
    </location>
</feature>
<dbReference type="AlphaFoldDB" id="A0A5S3PIA0"/>
<dbReference type="Gene3D" id="3.40.50.1980">
    <property type="entry name" value="Nitrogenase molybdenum iron protein domain"/>
    <property type="match status" value="2"/>
</dbReference>
<evidence type="ECO:0000256" key="3">
    <source>
        <dbReference type="ARBA" id="ARBA00022448"/>
    </source>
</evidence>
<feature type="chain" id="PRO_5024420806" description="High-affinity zinc uptake system protein ZnuA" evidence="7">
    <location>
        <begin position="22"/>
        <end position="310"/>
    </location>
</feature>
<dbReference type="Proteomes" id="UP000309550">
    <property type="component" value="Unassembled WGS sequence"/>
</dbReference>
<dbReference type="GO" id="GO:0046872">
    <property type="term" value="F:metal ion binding"/>
    <property type="evidence" value="ECO:0007669"/>
    <property type="project" value="InterPro"/>
</dbReference>
<dbReference type="GO" id="GO:0006829">
    <property type="term" value="P:zinc ion transport"/>
    <property type="evidence" value="ECO:0007669"/>
    <property type="project" value="UniProtKB-KW"/>
</dbReference>
<comment type="caution">
    <text evidence="8">The sequence shown here is derived from an EMBL/GenBank/DDBJ whole genome shotgun (WGS) entry which is preliminary data.</text>
</comment>
<keyword evidence="5" id="KW-0862">Zinc</keyword>
<dbReference type="InterPro" id="IPR050492">
    <property type="entry name" value="Bact_metal-bind_prot9"/>
</dbReference>
<evidence type="ECO:0000256" key="7">
    <source>
        <dbReference type="SAM" id="SignalP"/>
    </source>
</evidence>
<protein>
    <recommendedName>
        <fullName evidence="2">High-affinity zinc uptake system protein ZnuA</fullName>
    </recommendedName>
</protein>
<accession>A0A5S3PIA0</accession>
<organism evidence="8 9">
    <name type="scientific">Sulfitobacter sabulilitoris</name>
    <dbReference type="NCBI Taxonomy" id="2562655"/>
    <lineage>
        <taxon>Bacteria</taxon>
        <taxon>Pseudomonadati</taxon>
        <taxon>Pseudomonadota</taxon>
        <taxon>Alphaproteobacteria</taxon>
        <taxon>Rhodobacterales</taxon>
        <taxon>Roseobacteraceae</taxon>
        <taxon>Sulfitobacter</taxon>
    </lineage>
</organism>
<keyword evidence="4 7" id="KW-0732">Signal</keyword>
<gene>
    <name evidence="8" type="ORF">FDT80_00245</name>
</gene>
<evidence type="ECO:0000256" key="4">
    <source>
        <dbReference type="ARBA" id="ARBA00022729"/>
    </source>
</evidence>
<dbReference type="InterPro" id="IPR006127">
    <property type="entry name" value="ZnuA-like"/>
</dbReference>
<dbReference type="PANTHER" id="PTHR42953:SF3">
    <property type="entry name" value="HIGH-AFFINITY ZINC UPTAKE SYSTEM PROTEIN ZNUA"/>
    <property type="match status" value="1"/>
</dbReference>
<name>A0A5S3PIA0_9RHOB</name>
<reference evidence="8 9" key="1">
    <citation type="submission" date="2019-05" db="EMBL/GenBank/DDBJ databases">
        <title>Sulfitobacter sabulilitoris sp. nov., isolated from a marine sand.</title>
        <authorList>
            <person name="Yoon J.-H."/>
        </authorList>
    </citation>
    <scope>NUCLEOTIDE SEQUENCE [LARGE SCALE GENOMIC DNA]</scope>
    <source>
        <strain evidence="8 9">HSMS-29</strain>
    </source>
</reference>
<evidence type="ECO:0000313" key="9">
    <source>
        <dbReference type="Proteomes" id="UP000309550"/>
    </source>
</evidence>
<keyword evidence="3" id="KW-0813">Transport</keyword>
<dbReference type="SUPFAM" id="SSF53807">
    <property type="entry name" value="Helical backbone' metal receptor"/>
    <property type="match status" value="1"/>
</dbReference>
<dbReference type="Pfam" id="PF01297">
    <property type="entry name" value="ZnuA"/>
    <property type="match status" value="1"/>
</dbReference>
<dbReference type="PANTHER" id="PTHR42953">
    <property type="entry name" value="HIGH-AFFINITY ZINC UPTAKE SYSTEM PROTEIN ZNUA-RELATED"/>
    <property type="match status" value="1"/>
</dbReference>
<keyword evidence="9" id="KW-1185">Reference proteome</keyword>
<sequence>MLTRLFAFCLYVLALPAAATADAPRVATDIAPVHGLVAQVMAGVGTPDLVVPPGASPHGHAMRPSEARALSRADLVIWIGPALTPWLQGPIDTLAQGADRLTLLEAPGTILLPFREGAAFEADDHDHDHGHDETTHQEEASDPHAWLDPRNASVWLEAIAARLSALDPAHAATYRANAASAQADLDALEAEIAALLTPLQGRPFVVFHDAYHYFEARFGTEAVAALSLGDASDPGPAHLDEVRDAIARSGVTCAFVEPQVNTGLIDAVAEGQAVRIATLDPLGLDSPPGPGFYPALLRGMARAMADCLGG</sequence>
<keyword evidence="5" id="KW-0406">Ion transport</keyword>
<keyword evidence="5" id="KW-0864">Zinc transport</keyword>
<evidence type="ECO:0000256" key="2">
    <source>
        <dbReference type="ARBA" id="ARBA00015915"/>
    </source>
</evidence>
<evidence type="ECO:0000256" key="1">
    <source>
        <dbReference type="ARBA" id="ARBA00011028"/>
    </source>
</evidence>
<dbReference type="EMBL" id="VANS01000001">
    <property type="protein sequence ID" value="TMM54074.1"/>
    <property type="molecule type" value="Genomic_DNA"/>
</dbReference>
<evidence type="ECO:0000313" key="8">
    <source>
        <dbReference type="EMBL" id="TMM54074.1"/>
    </source>
</evidence>
<dbReference type="RefSeq" id="WP_138660248.1">
    <property type="nucleotide sequence ID" value="NZ_VANS01000001.1"/>
</dbReference>
<comment type="similarity">
    <text evidence="1">Belongs to the bacterial solute-binding protein 9 family.</text>
</comment>
<evidence type="ECO:0000256" key="5">
    <source>
        <dbReference type="ARBA" id="ARBA00022906"/>
    </source>
</evidence>
<dbReference type="OrthoDB" id="7346865at2"/>
<proteinExistence type="inferred from homology"/>
<evidence type="ECO:0000256" key="6">
    <source>
        <dbReference type="SAM" id="MobiDB-lite"/>
    </source>
</evidence>
<feature type="region of interest" description="Disordered" evidence="6">
    <location>
        <begin position="122"/>
        <end position="144"/>
    </location>
</feature>